<feature type="non-terminal residue" evidence="1">
    <location>
        <position position="179"/>
    </location>
</feature>
<dbReference type="PANTHER" id="PTHR35895">
    <property type="entry name" value="CHROMOSOME 16, WHOLE GENOME SHOTGUN SEQUENCE"/>
    <property type="match status" value="1"/>
</dbReference>
<organism evidence="1 2">
    <name type="scientific">Mortierella polycephala</name>
    <dbReference type="NCBI Taxonomy" id="41804"/>
    <lineage>
        <taxon>Eukaryota</taxon>
        <taxon>Fungi</taxon>
        <taxon>Fungi incertae sedis</taxon>
        <taxon>Mucoromycota</taxon>
        <taxon>Mortierellomycotina</taxon>
        <taxon>Mortierellomycetes</taxon>
        <taxon>Mortierellales</taxon>
        <taxon>Mortierellaceae</taxon>
        <taxon>Mortierella</taxon>
    </lineage>
</organism>
<dbReference type="EMBL" id="JAAAJA010002467">
    <property type="protein sequence ID" value="KAG0240084.1"/>
    <property type="molecule type" value="Genomic_DNA"/>
</dbReference>
<dbReference type="AlphaFoldDB" id="A0A9P6PFZ8"/>
<dbReference type="PANTHER" id="PTHR35895:SF1">
    <property type="entry name" value="LIPID-BINDING SERUM GLYCOPROTEIN C-TERMINAL DOMAIN-CONTAINING PROTEIN"/>
    <property type="match status" value="1"/>
</dbReference>
<comment type="caution">
    <text evidence="1">The sequence shown here is derived from an EMBL/GenBank/DDBJ whole genome shotgun (WGS) entry which is preliminary data.</text>
</comment>
<gene>
    <name evidence="1" type="ORF">BG011_003765</name>
</gene>
<evidence type="ECO:0000313" key="1">
    <source>
        <dbReference type="EMBL" id="KAG0240084.1"/>
    </source>
</evidence>
<evidence type="ECO:0000313" key="2">
    <source>
        <dbReference type="Proteomes" id="UP000726737"/>
    </source>
</evidence>
<accession>A0A9P6PFZ8</accession>
<dbReference type="InterPro" id="IPR046368">
    <property type="entry name" value="Tag1"/>
</dbReference>
<keyword evidence="2" id="KW-1185">Reference proteome</keyword>
<dbReference type="GO" id="GO:0000329">
    <property type="term" value="C:fungal-type vacuole membrane"/>
    <property type="evidence" value="ECO:0007669"/>
    <property type="project" value="InterPro"/>
</dbReference>
<name>A0A9P6PFZ8_9FUNG</name>
<protein>
    <submittedName>
        <fullName evidence="1">Uncharacterized protein</fullName>
    </submittedName>
</protein>
<proteinExistence type="predicted"/>
<dbReference type="Proteomes" id="UP000726737">
    <property type="component" value="Unassembled WGS sequence"/>
</dbReference>
<dbReference type="OrthoDB" id="10039566at2759"/>
<reference evidence="1" key="1">
    <citation type="journal article" date="2020" name="Fungal Divers.">
        <title>Resolving the Mortierellaceae phylogeny through synthesis of multi-gene phylogenetics and phylogenomics.</title>
        <authorList>
            <person name="Vandepol N."/>
            <person name="Liber J."/>
            <person name="Desiro A."/>
            <person name="Na H."/>
            <person name="Kennedy M."/>
            <person name="Barry K."/>
            <person name="Grigoriev I.V."/>
            <person name="Miller A.N."/>
            <person name="O'Donnell K."/>
            <person name="Stajich J.E."/>
            <person name="Bonito G."/>
        </authorList>
    </citation>
    <scope>NUCLEOTIDE SEQUENCE</scope>
    <source>
        <strain evidence="1">KOD948</strain>
    </source>
</reference>
<sequence length="179" mass="19091">MTMMRGVQTMSMKGVLVPQTTPEGLAATSEMMSRYIGNVVTDTIATGFEVKPDGVNSVEWLSEAVKSLRLIVPLQSPTPLELIKSLNLGALGLVFTPPTAYQPITTSTGVLANYTLPDGFGFNIQFTQVSNSFALSRNGLTIANLNSTYNPSTSDMAAGTLTFNLLETPLLVPDDSHST</sequence>